<accession>A0A078MML9</accession>
<sequence length="108" mass="11493">MRLVLPAGEPVTEELASFAALEVARLARGERARVLLELAGVESISREARDVFGSVPNLAAVAVLGAGPVDKVIATFLIGGGVRPPFPTRYFSSEHKARVWLTDISHDG</sequence>
<evidence type="ECO:0000259" key="1">
    <source>
        <dbReference type="Pfam" id="PF25056"/>
    </source>
</evidence>
<gene>
    <name evidence="2" type="ORF">BN1051_00854</name>
</gene>
<feature type="domain" description="DUF7793" evidence="1">
    <location>
        <begin position="23"/>
        <end position="104"/>
    </location>
</feature>
<dbReference type="AlphaFoldDB" id="A0A078MML9"/>
<dbReference type="EMBL" id="LN483070">
    <property type="protein sequence ID" value="CEA07539.1"/>
    <property type="molecule type" value="Genomic_DNA"/>
</dbReference>
<protein>
    <recommendedName>
        <fullName evidence="1">DUF7793 domain-containing protein</fullName>
    </recommendedName>
</protein>
<organism evidence="2">
    <name type="scientific">Arthrobacter saudimassiliensis</name>
    <dbReference type="NCBI Taxonomy" id="1461584"/>
    <lineage>
        <taxon>Bacteria</taxon>
        <taxon>Bacillati</taxon>
        <taxon>Actinomycetota</taxon>
        <taxon>Actinomycetes</taxon>
        <taxon>Micrococcales</taxon>
        <taxon>Micrococcaceae</taxon>
        <taxon>Arthrobacter</taxon>
    </lineage>
</organism>
<proteinExistence type="predicted"/>
<name>A0A078MML9_9MICC</name>
<dbReference type="InterPro" id="IPR056695">
    <property type="entry name" value="DUF7793"/>
</dbReference>
<dbReference type="Gene3D" id="3.40.1680.10">
    <property type="entry name" value="yp_829618.1 domain like"/>
    <property type="match status" value="1"/>
</dbReference>
<evidence type="ECO:0000313" key="2">
    <source>
        <dbReference type="EMBL" id="CEA07539.1"/>
    </source>
</evidence>
<reference evidence="2" key="1">
    <citation type="submission" date="2014-07" db="EMBL/GenBank/DDBJ databases">
        <authorList>
            <person name="Urmite Genomes Urmite Genomes"/>
        </authorList>
    </citation>
    <scope>NUCLEOTIDE SEQUENCE</scope>
    <source>
        <strain evidence="2">11W110_air</strain>
    </source>
</reference>
<dbReference type="Gene3D" id="3.40.970.30">
    <property type="entry name" value="yp_829618.1 like domains"/>
    <property type="match status" value="1"/>
</dbReference>
<dbReference type="Pfam" id="PF25056">
    <property type="entry name" value="DUF7793"/>
    <property type="match status" value="1"/>
</dbReference>
<dbReference type="PATRIC" id="fig|1461584.3.peg.847"/>